<feature type="transmembrane region" description="Helical" evidence="1">
    <location>
        <begin position="29"/>
        <end position="50"/>
    </location>
</feature>
<accession>A0ABQ7MEQ8</accession>
<evidence type="ECO:0000256" key="1">
    <source>
        <dbReference type="SAM" id="Phobius"/>
    </source>
</evidence>
<evidence type="ECO:0000313" key="2">
    <source>
        <dbReference type="EMBL" id="KAG5397238.1"/>
    </source>
</evidence>
<gene>
    <name evidence="2" type="primary">A05g503950.1_BraROA</name>
    <name evidence="2" type="ORF">IGI04_019052</name>
</gene>
<protein>
    <submittedName>
        <fullName evidence="2">Uncharacterized protein</fullName>
    </submittedName>
</protein>
<reference evidence="2 3" key="1">
    <citation type="submission" date="2021-03" db="EMBL/GenBank/DDBJ databases">
        <authorList>
            <person name="King G.J."/>
            <person name="Bancroft I."/>
            <person name="Baten A."/>
            <person name="Bloomfield J."/>
            <person name="Borpatragohain P."/>
            <person name="He Z."/>
            <person name="Irish N."/>
            <person name="Irwin J."/>
            <person name="Liu K."/>
            <person name="Mauleon R.P."/>
            <person name="Moore J."/>
            <person name="Morris R."/>
            <person name="Ostergaard L."/>
            <person name="Wang B."/>
            <person name="Wells R."/>
        </authorList>
    </citation>
    <scope>NUCLEOTIDE SEQUENCE [LARGE SCALE GENOMIC DNA]</scope>
    <source>
        <strain evidence="2">R-o-18</strain>
        <tissue evidence="2">Leaf</tissue>
    </source>
</reference>
<feature type="transmembrane region" description="Helical" evidence="1">
    <location>
        <begin position="70"/>
        <end position="90"/>
    </location>
</feature>
<dbReference type="Proteomes" id="UP000823674">
    <property type="component" value="Chromosome A05"/>
</dbReference>
<name>A0ABQ7MEQ8_BRACM</name>
<organism evidence="2 3">
    <name type="scientific">Brassica rapa subsp. trilocularis</name>
    <dbReference type="NCBI Taxonomy" id="1813537"/>
    <lineage>
        <taxon>Eukaryota</taxon>
        <taxon>Viridiplantae</taxon>
        <taxon>Streptophyta</taxon>
        <taxon>Embryophyta</taxon>
        <taxon>Tracheophyta</taxon>
        <taxon>Spermatophyta</taxon>
        <taxon>Magnoliopsida</taxon>
        <taxon>eudicotyledons</taxon>
        <taxon>Gunneridae</taxon>
        <taxon>Pentapetalae</taxon>
        <taxon>rosids</taxon>
        <taxon>malvids</taxon>
        <taxon>Brassicales</taxon>
        <taxon>Brassicaceae</taxon>
        <taxon>Brassiceae</taxon>
        <taxon>Brassica</taxon>
    </lineage>
</organism>
<proteinExistence type="predicted"/>
<keyword evidence="1" id="KW-0812">Transmembrane</keyword>
<keyword evidence="3" id="KW-1185">Reference proteome</keyword>
<evidence type="ECO:0000313" key="3">
    <source>
        <dbReference type="Proteomes" id="UP000823674"/>
    </source>
</evidence>
<dbReference type="EMBL" id="JADBGQ010000005">
    <property type="protein sequence ID" value="KAG5397238.1"/>
    <property type="molecule type" value="Genomic_DNA"/>
</dbReference>
<comment type="caution">
    <text evidence="2">The sequence shown here is derived from an EMBL/GenBank/DDBJ whole genome shotgun (WGS) entry which is preliminary data.</text>
</comment>
<keyword evidence="1" id="KW-0472">Membrane</keyword>
<sequence length="131" mass="15337">MLQLYLGNLSAIKPSHYGAFKDLRKKINYLDSAILLYFYILLYLGNLSAIKPSHYGAFKDLRKEINYLDSAILLYFYILVPTLTNTPFLGQTVGVRRGTKRTIFKAYRTWDQDDEMRRSFSVDQKKILVRL</sequence>
<keyword evidence="1" id="KW-1133">Transmembrane helix</keyword>